<evidence type="ECO:0000313" key="15">
    <source>
        <dbReference type="EMBL" id="GGQ92559.1"/>
    </source>
</evidence>
<comment type="subcellular location">
    <subcellularLocation>
        <location evidence="1">Membrane</location>
        <topology evidence="1">Multi-pass membrane protein</topology>
    </subcellularLocation>
</comment>
<feature type="transmembrane region" description="Helical" evidence="12">
    <location>
        <begin position="139"/>
        <end position="163"/>
    </location>
</feature>
<keyword evidence="16" id="KW-1185">Reference proteome</keyword>
<dbReference type="GO" id="GO:0005242">
    <property type="term" value="F:inward rectifier potassium channel activity"/>
    <property type="evidence" value="ECO:0007669"/>
    <property type="project" value="InterPro"/>
</dbReference>
<dbReference type="PRINTS" id="PR01320">
    <property type="entry name" value="KIRCHANNEL"/>
</dbReference>
<sequence>MTHTGRTGETPLTRAQPAPAQSDLKADLGLSGAVADASEERFLNRDGSFNVLRQKAGWESINLYGELLTASWSRFFALMVVAYLALNALFAVGYDLLGPSALSEMPAHGFARFMACFFFSVQTFGTIGFGHVYPNNMAANLVVTFEAFVGLLGVALATGILFARFSRPVHRVLFSDFAVFAPYGGGQALMFRVMNGHRTHLFDLNTEVVMSHYEDAGGRRVRRFHPLPLERESVTFFPTSWTIVHPITESSPFWGQSEETLRADDLEVLVVLRALDDASHQQIHARCSYKASELVWNARFRSIHSRDQHGHLRVDVSRLSDIEHLESPPVRKRVDAPISAINEPH</sequence>
<dbReference type="SUPFAM" id="SSF81296">
    <property type="entry name" value="E set domains"/>
    <property type="match status" value="1"/>
</dbReference>
<evidence type="ECO:0000256" key="6">
    <source>
        <dbReference type="ARBA" id="ARBA00022958"/>
    </source>
</evidence>
<dbReference type="Gene3D" id="2.60.40.1400">
    <property type="entry name" value="G protein-activated inward rectifier potassium channel 1"/>
    <property type="match status" value="1"/>
</dbReference>
<feature type="transmembrane region" description="Helical" evidence="12">
    <location>
        <begin position="75"/>
        <end position="97"/>
    </location>
</feature>
<dbReference type="InterPro" id="IPR013099">
    <property type="entry name" value="K_chnl_dom"/>
</dbReference>
<dbReference type="GO" id="GO:0034765">
    <property type="term" value="P:regulation of monoatomic ion transmembrane transport"/>
    <property type="evidence" value="ECO:0007669"/>
    <property type="project" value="TreeGrafter"/>
</dbReference>
<dbReference type="InterPro" id="IPR041647">
    <property type="entry name" value="IRK_C"/>
</dbReference>
<dbReference type="RefSeq" id="WP_229775782.1">
    <property type="nucleotide sequence ID" value="NZ_BMQL01000001.1"/>
</dbReference>
<keyword evidence="4 12" id="KW-0812">Transmembrane</keyword>
<keyword evidence="6" id="KW-0630">Potassium</keyword>
<name>A0A918BUA0_9DEIO</name>
<reference evidence="15" key="2">
    <citation type="submission" date="2020-09" db="EMBL/GenBank/DDBJ databases">
        <authorList>
            <person name="Sun Q."/>
            <person name="Ohkuma M."/>
        </authorList>
    </citation>
    <scope>NUCLEOTIDE SEQUENCE</scope>
    <source>
        <strain evidence="15">JCM 31311</strain>
    </source>
</reference>
<evidence type="ECO:0000256" key="10">
    <source>
        <dbReference type="ARBA" id="ARBA00023303"/>
    </source>
</evidence>
<feature type="domain" description="Potassium channel" evidence="13">
    <location>
        <begin position="111"/>
        <end position="165"/>
    </location>
</feature>
<keyword evidence="9 12" id="KW-0472">Membrane</keyword>
<keyword evidence="7 12" id="KW-1133">Transmembrane helix</keyword>
<dbReference type="AlphaFoldDB" id="A0A918BUA0"/>
<dbReference type="SUPFAM" id="SSF81324">
    <property type="entry name" value="Voltage-gated potassium channels"/>
    <property type="match status" value="1"/>
</dbReference>
<reference evidence="15" key="1">
    <citation type="journal article" date="2014" name="Int. J. Syst. Evol. Microbiol.">
        <title>Complete genome sequence of Corynebacterium casei LMG S-19264T (=DSM 44701T), isolated from a smear-ripened cheese.</title>
        <authorList>
            <consortium name="US DOE Joint Genome Institute (JGI-PGF)"/>
            <person name="Walter F."/>
            <person name="Albersmeier A."/>
            <person name="Kalinowski J."/>
            <person name="Ruckert C."/>
        </authorList>
    </citation>
    <scope>NUCLEOTIDE SEQUENCE</scope>
    <source>
        <strain evidence="15">JCM 31311</strain>
    </source>
</reference>
<evidence type="ECO:0000256" key="11">
    <source>
        <dbReference type="SAM" id="MobiDB-lite"/>
    </source>
</evidence>
<comment type="caution">
    <text evidence="15">The sequence shown here is derived from an EMBL/GenBank/DDBJ whole genome shotgun (WGS) entry which is preliminary data.</text>
</comment>
<keyword evidence="10 15" id="KW-0407">Ion channel</keyword>
<evidence type="ECO:0000313" key="16">
    <source>
        <dbReference type="Proteomes" id="UP000603865"/>
    </source>
</evidence>
<feature type="domain" description="Inward rectifier potassium channel C-terminal" evidence="14">
    <location>
        <begin position="172"/>
        <end position="330"/>
    </location>
</feature>
<dbReference type="PANTHER" id="PTHR11767:SF102">
    <property type="entry name" value="INWARDLY RECTIFYING POTASSIUM CHANNEL 1, ISOFORM F"/>
    <property type="match status" value="1"/>
</dbReference>
<evidence type="ECO:0000259" key="14">
    <source>
        <dbReference type="Pfam" id="PF17655"/>
    </source>
</evidence>
<dbReference type="EMBL" id="BMQL01000001">
    <property type="protein sequence ID" value="GGQ92559.1"/>
    <property type="molecule type" value="Genomic_DNA"/>
</dbReference>
<dbReference type="Proteomes" id="UP000603865">
    <property type="component" value="Unassembled WGS sequence"/>
</dbReference>
<dbReference type="GO" id="GO:1990573">
    <property type="term" value="P:potassium ion import across plasma membrane"/>
    <property type="evidence" value="ECO:0007669"/>
    <property type="project" value="TreeGrafter"/>
</dbReference>
<protein>
    <submittedName>
        <fullName evidence="15">Inward rectifier potassium channel Irk</fullName>
    </submittedName>
</protein>
<evidence type="ECO:0000256" key="1">
    <source>
        <dbReference type="ARBA" id="ARBA00004141"/>
    </source>
</evidence>
<dbReference type="InterPro" id="IPR013518">
    <property type="entry name" value="K_chnl_inward-rec_Kir_cyto"/>
</dbReference>
<keyword evidence="8" id="KW-0406">Ion transport</keyword>
<evidence type="ECO:0000256" key="8">
    <source>
        <dbReference type="ARBA" id="ARBA00023065"/>
    </source>
</evidence>
<keyword evidence="5" id="KW-0851">Voltage-gated channel</keyword>
<dbReference type="InterPro" id="IPR016449">
    <property type="entry name" value="K_chnl_inward-rec_Kir"/>
</dbReference>
<keyword evidence="2" id="KW-0813">Transport</keyword>
<feature type="region of interest" description="Disordered" evidence="11">
    <location>
        <begin position="1"/>
        <end position="21"/>
    </location>
</feature>
<evidence type="ECO:0000256" key="4">
    <source>
        <dbReference type="ARBA" id="ARBA00022692"/>
    </source>
</evidence>
<feature type="transmembrane region" description="Helical" evidence="12">
    <location>
        <begin position="109"/>
        <end position="133"/>
    </location>
</feature>
<proteinExistence type="predicted"/>
<keyword evidence="3" id="KW-0633">Potassium transport</keyword>
<evidence type="ECO:0000259" key="13">
    <source>
        <dbReference type="Pfam" id="PF07885"/>
    </source>
</evidence>
<dbReference type="GO" id="GO:0005886">
    <property type="term" value="C:plasma membrane"/>
    <property type="evidence" value="ECO:0007669"/>
    <property type="project" value="TreeGrafter"/>
</dbReference>
<dbReference type="InterPro" id="IPR014756">
    <property type="entry name" value="Ig_E-set"/>
</dbReference>
<accession>A0A918BUA0</accession>
<dbReference type="Gene3D" id="1.10.287.70">
    <property type="match status" value="1"/>
</dbReference>
<dbReference type="GO" id="GO:0034702">
    <property type="term" value="C:monoatomic ion channel complex"/>
    <property type="evidence" value="ECO:0007669"/>
    <property type="project" value="UniProtKB-KW"/>
</dbReference>
<evidence type="ECO:0000256" key="9">
    <source>
        <dbReference type="ARBA" id="ARBA00023136"/>
    </source>
</evidence>
<evidence type="ECO:0000256" key="3">
    <source>
        <dbReference type="ARBA" id="ARBA00022538"/>
    </source>
</evidence>
<dbReference type="Pfam" id="PF07885">
    <property type="entry name" value="Ion_trans_2"/>
    <property type="match status" value="1"/>
</dbReference>
<evidence type="ECO:0000256" key="5">
    <source>
        <dbReference type="ARBA" id="ARBA00022882"/>
    </source>
</evidence>
<evidence type="ECO:0000256" key="2">
    <source>
        <dbReference type="ARBA" id="ARBA00022448"/>
    </source>
</evidence>
<dbReference type="Pfam" id="PF17655">
    <property type="entry name" value="IRK_C"/>
    <property type="match status" value="1"/>
</dbReference>
<dbReference type="PANTHER" id="PTHR11767">
    <property type="entry name" value="INWARD RECTIFIER POTASSIUM CHANNEL"/>
    <property type="match status" value="1"/>
</dbReference>
<organism evidence="15 16">
    <name type="scientific">Deinococcus ruber</name>
    <dbReference type="NCBI Taxonomy" id="1848197"/>
    <lineage>
        <taxon>Bacteria</taxon>
        <taxon>Thermotogati</taxon>
        <taxon>Deinococcota</taxon>
        <taxon>Deinococci</taxon>
        <taxon>Deinococcales</taxon>
        <taxon>Deinococcaceae</taxon>
        <taxon>Deinococcus</taxon>
    </lineage>
</organism>
<evidence type="ECO:0000256" key="7">
    <source>
        <dbReference type="ARBA" id="ARBA00022989"/>
    </source>
</evidence>
<gene>
    <name evidence="15" type="primary">irk</name>
    <name evidence="15" type="ORF">GCM10008957_00610</name>
</gene>
<evidence type="ECO:0000256" key="12">
    <source>
        <dbReference type="SAM" id="Phobius"/>
    </source>
</evidence>